<dbReference type="GO" id="GO:0016020">
    <property type="term" value="C:membrane"/>
    <property type="evidence" value="ECO:0007669"/>
    <property type="project" value="UniProtKB-SubCell"/>
</dbReference>
<keyword evidence="3 5" id="KW-1133">Transmembrane helix</keyword>
<dbReference type="PANTHER" id="PTHR42038:SF2">
    <property type="entry name" value="TERPENE CYCLASE AUSL"/>
    <property type="match status" value="1"/>
</dbReference>
<evidence type="ECO:0000256" key="3">
    <source>
        <dbReference type="ARBA" id="ARBA00022989"/>
    </source>
</evidence>
<accession>A0A0L8M877</accession>
<dbReference type="EMBL" id="LGUV01000347">
    <property type="protein sequence ID" value="KOG46588.1"/>
    <property type="molecule type" value="Genomic_DNA"/>
</dbReference>
<feature type="transmembrane region" description="Helical" evidence="5">
    <location>
        <begin position="92"/>
        <end position="112"/>
    </location>
</feature>
<sequence length="212" mass="23283">MDLMLTLVSGIAWTVVYVEAIRVGLRDRTYAMPVAALALNFAWETTYAVREFSVGISAQGVVNVVWAVADLVIVYTYLRFGRAELPEFVTRPLFAAWSVLIFGTGFAVQWLFLAHFGMHDATRYSAFLQNLLMSGLFIGLYTARQGPHGQSLTIAVAKWLGTLAPTLLFGVLEDAPFILGLGILCSVFDLAYIGLLLRPRPAPVRSLPAPSR</sequence>
<gene>
    <name evidence="6" type="ORF">ADK75_26040</name>
</gene>
<proteinExistence type="predicted"/>
<keyword evidence="4 5" id="KW-0472">Membrane</keyword>
<dbReference type="Proteomes" id="UP000037084">
    <property type="component" value="Unassembled WGS sequence"/>
</dbReference>
<dbReference type="PATRIC" id="fig|1961.12.peg.5826"/>
<dbReference type="GO" id="GO:0016829">
    <property type="term" value="F:lyase activity"/>
    <property type="evidence" value="ECO:0007669"/>
    <property type="project" value="InterPro"/>
</dbReference>
<evidence type="ECO:0000256" key="1">
    <source>
        <dbReference type="ARBA" id="ARBA00004141"/>
    </source>
</evidence>
<reference evidence="7" key="1">
    <citation type="submission" date="2015-07" db="EMBL/GenBank/DDBJ databases">
        <authorList>
            <consortium name="Consortium for Microbial Forensics and Genomics (microFORGE)"/>
            <person name="Knight B.M."/>
            <person name="Roberts D.P."/>
            <person name="Lin D."/>
            <person name="Hari K."/>
            <person name="Fletcher J."/>
            <person name="Melcher U."/>
            <person name="Blagden T."/>
            <person name="Winegar R.A."/>
        </authorList>
    </citation>
    <scope>NUCLEOTIDE SEQUENCE [LARGE SCALE GENOMIC DNA]</scope>
    <source>
        <strain evidence="7">NRRL B-1447</strain>
    </source>
</reference>
<evidence type="ECO:0000313" key="7">
    <source>
        <dbReference type="Proteomes" id="UP000037084"/>
    </source>
</evidence>
<protein>
    <submittedName>
        <fullName evidence="6">Uncharacterized protein</fullName>
    </submittedName>
</protein>
<feature type="transmembrane region" description="Helical" evidence="5">
    <location>
        <begin position="124"/>
        <end position="143"/>
    </location>
</feature>
<keyword evidence="2 5" id="KW-0812">Transmembrane</keyword>
<feature type="transmembrane region" description="Helical" evidence="5">
    <location>
        <begin position="61"/>
        <end position="80"/>
    </location>
</feature>
<comment type="subcellular location">
    <subcellularLocation>
        <location evidence="1">Membrane</location>
        <topology evidence="1">Multi-pass membrane protein</topology>
    </subcellularLocation>
</comment>
<dbReference type="AlphaFoldDB" id="A0A0L8M877"/>
<evidence type="ECO:0000256" key="2">
    <source>
        <dbReference type="ARBA" id="ARBA00022692"/>
    </source>
</evidence>
<comment type="caution">
    <text evidence="6">The sequence shown here is derived from an EMBL/GenBank/DDBJ whole genome shotgun (WGS) entry which is preliminary data.</text>
</comment>
<evidence type="ECO:0000313" key="6">
    <source>
        <dbReference type="EMBL" id="KOG46588.1"/>
    </source>
</evidence>
<evidence type="ECO:0000256" key="5">
    <source>
        <dbReference type="SAM" id="Phobius"/>
    </source>
</evidence>
<evidence type="ECO:0000256" key="4">
    <source>
        <dbReference type="ARBA" id="ARBA00023136"/>
    </source>
</evidence>
<dbReference type="Pfam" id="PF25129">
    <property type="entry name" value="Pyr4-TMTC"/>
    <property type="match status" value="1"/>
</dbReference>
<feature type="transmembrane region" description="Helical" evidence="5">
    <location>
        <begin position="177"/>
        <end position="197"/>
    </location>
</feature>
<dbReference type="InterPro" id="IPR039020">
    <property type="entry name" value="PaxB-like"/>
</dbReference>
<dbReference type="PANTHER" id="PTHR42038">
    <property type="match status" value="1"/>
</dbReference>
<name>A0A0L8M877_STRVG</name>
<organism evidence="6 7">
    <name type="scientific">Streptomyces virginiae</name>
    <name type="common">Streptomyces cinnamonensis</name>
    <dbReference type="NCBI Taxonomy" id="1961"/>
    <lineage>
        <taxon>Bacteria</taxon>
        <taxon>Bacillati</taxon>
        <taxon>Actinomycetota</taxon>
        <taxon>Actinomycetes</taxon>
        <taxon>Kitasatosporales</taxon>
        <taxon>Streptomycetaceae</taxon>
        <taxon>Streptomyces</taxon>
    </lineage>
</organism>